<evidence type="ECO:0000256" key="4">
    <source>
        <dbReference type="ARBA" id="ARBA00022801"/>
    </source>
</evidence>
<comment type="caution">
    <text evidence="9">The sequence shown here is derived from an EMBL/GenBank/DDBJ whole genome shotgun (WGS) entry which is preliminary data.</text>
</comment>
<dbReference type="EC" id="3.4.-.-" evidence="8"/>
<evidence type="ECO:0000313" key="9">
    <source>
        <dbReference type="EMBL" id="MFC3098898.1"/>
    </source>
</evidence>
<gene>
    <name evidence="9" type="ORF">ACFODU_13965</name>
</gene>
<keyword evidence="5" id="KW-0190">Covalent protein-DNA linkage</keyword>
<keyword evidence="6" id="KW-0238">DNA-binding</keyword>
<dbReference type="PANTHER" id="PTHR13604:SF0">
    <property type="entry name" value="ABASIC SITE PROCESSING PROTEIN HMCES"/>
    <property type="match status" value="1"/>
</dbReference>
<dbReference type="GO" id="GO:0016787">
    <property type="term" value="F:hydrolase activity"/>
    <property type="evidence" value="ECO:0007669"/>
    <property type="project" value="UniProtKB-KW"/>
</dbReference>
<dbReference type="Gene3D" id="3.90.1680.10">
    <property type="entry name" value="SOS response associated peptidase-like"/>
    <property type="match status" value="1"/>
</dbReference>
<keyword evidence="10" id="KW-1185">Reference proteome</keyword>
<evidence type="ECO:0000256" key="5">
    <source>
        <dbReference type="ARBA" id="ARBA00023124"/>
    </source>
</evidence>
<reference evidence="10" key="1">
    <citation type="journal article" date="2019" name="Int. J. Syst. Evol. Microbiol.">
        <title>The Global Catalogue of Microorganisms (GCM) 10K type strain sequencing project: providing services to taxonomists for standard genome sequencing and annotation.</title>
        <authorList>
            <consortium name="The Broad Institute Genomics Platform"/>
            <consortium name="The Broad Institute Genome Sequencing Center for Infectious Disease"/>
            <person name="Wu L."/>
            <person name="Ma J."/>
        </authorList>
    </citation>
    <scope>NUCLEOTIDE SEQUENCE [LARGE SCALE GENOMIC DNA]</scope>
    <source>
        <strain evidence="10">KCTC 52607</strain>
    </source>
</reference>
<evidence type="ECO:0000256" key="3">
    <source>
        <dbReference type="ARBA" id="ARBA00022763"/>
    </source>
</evidence>
<organism evidence="9 10">
    <name type="scientific">Alteraurantiacibacter palmitatis</name>
    <dbReference type="NCBI Taxonomy" id="2054628"/>
    <lineage>
        <taxon>Bacteria</taxon>
        <taxon>Pseudomonadati</taxon>
        <taxon>Pseudomonadota</taxon>
        <taxon>Alphaproteobacteria</taxon>
        <taxon>Sphingomonadales</taxon>
        <taxon>Erythrobacteraceae</taxon>
        <taxon>Alteraurantiacibacter</taxon>
    </lineage>
</organism>
<dbReference type="Pfam" id="PF02586">
    <property type="entry name" value="SRAP"/>
    <property type="match status" value="1"/>
</dbReference>
<evidence type="ECO:0000256" key="8">
    <source>
        <dbReference type="RuleBase" id="RU364100"/>
    </source>
</evidence>
<keyword evidence="2 8" id="KW-0645">Protease</keyword>
<dbReference type="InterPro" id="IPR036590">
    <property type="entry name" value="SRAP-like"/>
</dbReference>
<sequence length="204" mass="22342">MCNLYRMTRPAAEVAGFFADIAADLRVMPGNVPEQVYPGYPGLVLAARTIQPMVWGFPLSLTGAKGQKLKPKPVNNARADKLTSPFWAASFRDRRCLVPVSAFAESEGPKGGKTRTWFSPPDAPLLAVAGLWRPSAEWGDCFTMVMTEANAAVSFLHDRMPVILPRADWATWLNAPPDEALALCRPYAGELVVDRTAEPWAGKR</sequence>
<dbReference type="PANTHER" id="PTHR13604">
    <property type="entry name" value="DC12-RELATED"/>
    <property type="match status" value="1"/>
</dbReference>
<keyword evidence="4 8" id="KW-0378">Hydrolase</keyword>
<keyword evidence="7" id="KW-0456">Lyase</keyword>
<dbReference type="RefSeq" id="WP_336924618.1">
    <property type="nucleotide sequence ID" value="NZ_JBANRO010000001.1"/>
</dbReference>
<dbReference type="EMBL" id="JBHRST010000022">
    <property type="protein sequence ID" value="MFC3098898.1"/>
    <property type="molecule type" value="Genomic_DNA"/>
</dbReference>
<dbReference type="InterPro" id="IPR003738">
    <property type="entry name" value="SRAP"/>
</dbReference>
<dbReference type="SUPFAM" id="SSF143081">
    <property type="entry name" value="BB1717-like"/>
    <property type="match status" value="1"/>
</dbReference>
<accession>A0ABV7E8M0</accession>
<evidence type="ECO:0000256" key="7">
    <source>
        <dbReference type="ARBA" id="ARBA00023239"/>
    </source>
</evidence>
<proteinExistence type="inferred from homology"/>
<dbReference type="Proteomes" id="UP001595456">
    <property type="component" value="Unassembled WGS sequence"/>
</dbReference>
<evidence type="ECO:0000256" key="1">
    <source>
        <dbReference type="ARBA" id="ARBA00008136"/>
    </source>
</evidence>
<protein>
    <recommendedName>
        <fullName evidence="8">Abasic site processing protein</fullName>
        <ecNumber evidence="8">3.4.-.-</ecNumber>
    </recommendedName>
</protein>
<name>A0ABV7E8M0_9SPHN</name>
<comment type="similarity">
    <text evidence="1 8">Belongs to the SOS response-associated peptidase family.</text>
</comment>
<evidence type="ECO:0000313" key="10">
    <source>
        <dbReference type="Proteomes" id="UP001595456"/>
    </source>
</evidence>
<evidence type="ECO:0000256" key="2">
    <source>
        <dbReference type="ARBA" id="ARBA00022670"/>
    </source>
</evidence>
<evidence type="ECO:0000256" key="6">
    <source>
        <dbReference type="ARBA" id="ARBA00023125"/>
    </source>
</evidence>
<keyword evidence="3" id="KW-0227">DNA damage</keyword>